<reference evidence="2 3" key="1">
    <citation type="submission" date="2020-09" db="EMBL/GenBank/DDBJ databases">
        <title>Echinicola sp. CAU 1574 isolated from sand of Sido Beach.</title>
        <authorList>
            <person name="Kim W."/>
        </authorList>
    </citation>
    <scope>NUCLEOTIDE SEQUENCE [LARGE SCALE GENOMIC DNA]</scope>
    <source>
        <strain evidence="2 3">CAU 1574</strain>
    </source>
</reference>
<dbReference type="EMBL" id="JACYTQ010000001">
    <property type="protein sequence ID" value="MBD8487676.1"/>
    <property type="molecule type" value="Genomic_DNA"/>
</dbReference>
<proteinExistence type="predicted"/>
<evidence type="ECO:0000256" key="1">
    <source>
        <dbReference type="SAM" id="SignalP"/>
    </source>
</evidence>
<name>A0ABR9AG00_9BACT</name>
<evidence type="ECO:0000313" key="2">
    <source>
        <dbReference type="EMBL" id="MBD8487676.1"/>
    </source>
</evidence>
<evidence type="ECO:0000313" key="3">
    <source>
        <dbReference type="Proteomes" id="UP000647133"/>
    </source>
</evidence>
<keyword evidence="3" id="KW-1185">Reference proteome</keyword>
<sequence length="157" mass="16740">MKRLFSYTFVIFSFMIIFSCGGSDDPTPSKTPEQIAIEKLTGNGSKTWIVTGGSVTHNGQNETSDFADFEITFSSSGSSKSYATSNANQLFDASGNWSFAGSNFDKITLSGSQPAAGQEISFSGAGTNLRLEFNVPTPANGRVTALAGDYRFDLKAQ</sequence>
<evidence type="ECO:0008006" key="4">
    <source>
        <dbReference type="Google" id="ProtNLM"/>
    </source>
</evidence>
<dbReference type="Proteomes" id="UP000647133">
    <property type="component" value="Unassembled WGS sequence"/>
</dbReference>
<organism evidence="2 3">
    <name type="scientific">Echinicola arenosa</name>
    <dbReference type="NCBI Taxonomy" id="2774144"/>
    <lineage>
        <taxon>Bacteria</taxon>
        <taxon>Pseudomonadati</taxon>
        <taxon>Bacteroidota</taxon>
        <taxon>Cytophagia</taxon>
        <taxon>Cytophagales</taxon>
        <taxon>Cyclobacteriaceae</taxon>
        <taxon>Echinicola</taxon>
    </lineage>
</organism>
<feature type="chain" id="PRO_5046501280" description="Lipocalin-like domain-containing protein" evidence="1">
    <location>
        <begin position="23"/>
        <end position="157"/>
    </location>
</feature>
<dbReference type="RefSeq" id="WP_192008039.1">
    <property type="nucleotide sequence ID" value="NZ_JACYTQ010000001.1"/>
</dbReference>
<protein>
    <recommendedName>
        <fullName evidence="4">Lipocalin-like domain-containing protein</fullName>
    </recommendedName>
</protein>
<dbReference type="PROSITE" id="PS51257">
    <property type="entry name" value="PROKAR_LIPOPROTEIN"/>
    <property type="match status" value="1"/>
</dbReference>
<accession>A0ABR9AG00</accession>
<keyword evidence="1" id="KW-0732">Signal</keyword>
<feature type="signal peptide" evidence="1">
    <location>
        <begin position="1"/>
        <end position="22"/>
    </location>
</feature>
<gene>
    <name evidence="2" type="ORF">IFO69_02835</name>
</gene>
<comment type="caution">
    <text evidence="2">The sequence shown here is derived from an EMBL/GenBank/DDBJ whole genome shotgun (WGS) entry which is preliminary data.</text>
</comment>